<reference evidence="1 2" key="1">
    <citation type="journal article" date="2021" name="Int. J. Syst. Evol. Microbiol.">
        <title>Amazonocrinis nigriterrae gen. nov., sp. nov., Atlanticothrix silvestris gen. nov., sp. nov. and Dendronalium phyllosphericum gen. nov., sp. nov., nostocacean cyanobacteria from Brazilian environments.</title>
        <authorList>
            <person name="Alvarenga D.O."/>
            <person name="Andreote A.P.D."/>
            <person name="Branco L.H.Z."/>
            <person name="Delbaje E."/>
            <person name="Cruz R.B."/>
            <person name="Varani A.M."/>
            <person name="Fiore M.F."/>
        </authorList>
    </citation>
    <scope>NUCLEOTIDE SEQUENCE [LARGE SCALE GENOMIC DNA]</scope>
    <source>
        <strain evidence="1 2">CENA369</strain>
    </source>
</reference>
<proteinExistence type="predicted"/>
<accession>A0A8J7IMB3</accession>
<keyword evidence="2" id="KW-1185">Reference proteome</keyword>
<sequence>MSKFQPNDENPLIILIGDFGVGKSLLAQRLFQDAIKQARKNPAAPIPVDLKAQQVAGQLQKTIEEEISKLGQSFSQGVTAIIDGADEAGSALAAHLLNEARILVNTWEKTTLVITSRAIPALSKVEEAVQVPPLTENEAYALVERISKQPIPPYVSSQWPESIRHAIRRPLFAVLLGVYLKNQGTIASTSPGDLLSNLVERSLEKARANNSNVEQLLLCLAAQATDCSIGVVSKTDIGGTTSEFQMLLNTGLVVENAGTIGFPLPILTQWFAAQSLAAGIIDPNDLKLEPQRLERWRYPLAIFVGNYSYEQVSKVLVPLVQKHPAFISEIVKEELAITRWNVTQSVPLPLSLEFGRRIRTAMQAWIDGIAPLSKLIAPVREDNTLLPIGVDADEMYLTTGWYCGDENLPDIVISPFSEPELLSNWFGLTGVKVANHKSALAWNLTLNELSSSLSQLLEKRMLPVNHGSIFKEIVWQTALIVTSRGELNYSPISLSEIEECLSKSSLNIPSWVNEYEYCYGLKHLIAQVNSLRQDGEAELHSPWPEPDIDITDGWIWESYSELQLLVRAKAVYEGAIEGYQQLVNTYFSKFAPRLTTAVTLPARFVGKIILPNSYNNQPWIISYWEPLPKGKQSCVDLCFFPTKENLFPKGCDYSISVLNSQLLSLRKEASTWLYASINSEVLDVFKPNSATELAYEWLCHDLKKIAWFNGNIVNRL</sequence>
<dbReference type="SUPFAM" id="SSF52540">
    <property type="entry name" value="P-loop containing nucleoside triphosphate hydrolases"/>
    <property type="match status" value="1"/>
</dbReference>
<dbReference type="Proteomes" id="UP000662314">
    <property type="component" value="Unassembled WGS sequence"/>
</dbReference>
<organism evidence="1 2">
    <name type="scientific">Dendronalium phyllosphericum CENA369</name>
    <dbReference type="NCBI Taxonomy" id="1725256"/>
    <lineage>
        <taxon>Bacteria</taxon>
        <taxon>Bacillati</taxon>
        <taxon>Cyanobacteriota</taxon>
        <taxon>Cyanophyceae</taxon>
        <taxon>Nostocales</taxon>
        <taxon>Nostocaceae</taxon>
        <taxon>Dendronalium</taxon>
        <taxon>Dendronalium phyllosphericum</taxon>
    </lineage>
</organism>
<evidence type="ECO:0000313" key="1">
    <source>
        <dbReference type="EMBL" id="MBH8578241.1"/>
    </source>
</evidence>
<protein>
    <submittedName>
        <fullName evidence="1">Uncharacterized protein</fullName>
    </submittedName>
</protein>
<evidence type="ECO:0000313" key="2">
    <source>
        <dbReference type="Proteomes" id="UP000662314"/>
    </source>
</evidence>
<dbReference type="InterPro" id="IPR027417">
    <property type="entry name" value="P-loop_NTPase"/>
</dbReference>
<dbReference type="EMBL" id="JAECZA010000316">
    <property type="protein sequence ID" value="MBH8578241.1"/>
    <property type="molecule type" value="Genomic_DNA"/>
</dbReference>
<dbReference type="Gene3D" id="3.40.50.300">
    <property type="entry name" value="P-loop containing nucleotide triphosphate hydrolases"/>
    <property type="match status" value="1"/>
</dbReference>
<gene>
    <name evidence="1" type="ORF">I8752_35920</name>
</gene>
<dbReference type="RefSeq" id="WP_214436911.1">
    <property type="nucleotide sequence ID" value="NZ_CAWPUQ010000255.1"/>
</dbReference>
<name>A0A8J7IMB3_9NOST</name>
<comment type="caution">
    <text evidence="1">The sequence shown here is derived from an EMBL/GenBank/DDBJ whole genome shotgun (WGS) entry which is preliminary data.</text>
</comment>
<dbReference type="AlphaFoldDB" id="A0A8J7IMB3"/>